<protein>
    <recommendedName>
        <fullName evidence="3">TIL domain-containing protein</fullName>
    </recommendedName>
</protein>
<dbReference type="EMBL" id="BAABME010001724">
    <property type="protein sequence ID" value="GAA0151142.1"/>
    <property type="molecule type" value="Genomic_DNA"/>
</dbReference>
<comment type="caution">
    <text evidence="1">The sequence shown here is derived from an EMBL/GenBank/DDBJ whole genome shotgun (WGS) entry which is preliminary data.</text>
</comment>
<gene>
    <name evidence="1" type="ORF">LIER_09925</name>
</gene>
<dbReference type="AlphaFoldDB" id="A0AAV3PJR9"/>
<reference evidence="1 2" key="1">
    <citation type="submission" date="2024-01" db="EMBL/GenBank/DDBJ databases">
        <title>The complete chloroplast genome sequence of Lithospermum erythrorhizon: insights into the phylogenetic relationship among Boraginaceae species and the maternal lineages of purple gromwells.</title>
        <authorList>
            <person name="Okada T."/>
            <person name="Watanabe K."/>
        </authorList>
    </citation>
    <scope>NUCLEOTIDE SEQUENCE [LARGE SCALE GENOMIC DNA]</scope>
</reference>
<keyword evidence="2" id="KW-1185">Reference proteome</keyword>
<name>A0AAV3PJR9_LITER</name>
<evidence type="ECO:0008006" key="3">
    <source>
        <dbReference type="Google" id="ProtNLM"/>
    </source>
</evidence>
<proteinExistence type="predicted"/>
<accession>A0AAV3PJR9</accession>
<evidence type="ECO:0000313" key="1">
    <source>
        <dbReference type="EMBL" id="GAA0151142.1"/>
    </source>
</evidence>
<sequence length="106" mass="11129">MSASLYDFSLLFRLAPISAKRSSYPNNAVGDCAGGDTQVCSSIAQDCISHCHCIPVGLIVGICVKFGGPVKTTSQCFSHIDCINRENSTSSSHCIRVAGGSYGFCS</sequence>
<dbReference type="Proteomes" id="UP001454036">
    <property type="component" value="Unassembled WGS sequence"/>
</dbReference>
<evidence type="ECO:0000313" key="2">
    <source>
        <dbReference type="Proteomes" id="UP001454036"/>
    </source>
</evidence>
<organism evidence="1 2">
    <name type="scientific">Lithospermum erythrorhizon</name>
    <name type="common">Purple gromwell</name>
    <name type="synonym">Lithospermum officinale var. erythrorhizon</name>
    <dbReference type="NCBI Taxonomy" id="34254"/>
    <lineage>
        <taxon>Eukaryota</taxon>
        <taxon>Viridiplantae</taxon>
        <taxon>Streptophyta</taxon>
        <taxon>Embryophyta</taxon>
        <taxon>Tracheophyta</taxon>
        <taxon>Spermatophyta</taxon>
        <taxon>Magnoliopsida</taxon>
        <taxon>eudicotyledons</taxon>
        <taxon>Gunneridae</taxon>
        <taxon>Pentapetalae</taxon>
        <taxon>asterids</taxon>
        <taxon>lamiids</taxon>
        <taxon>Boraginales</taxon>
        <taxon>Boraginaceae</taxon>
        <taxon>Boraginoideae</taxon>
        <taxon>Lithospermeae</taxon>
        <taxon>Lithospermum</taxon>
    </lineage>
</organism>